<comment type="similarity">
    <text evidence="14">Belongs to the helicase family. AddB/RexB type 1 subfamily.</text>
</comment>
<dbReference type="InterPro" id="IPR014017">
    <property type="entry name" value="DNA_helicase_UvrD-like_C"/>
</dbReference>
<proteinExistence type="inferred from homology"/>
<dbReference type="GO" id="GO:0046872">
    <property type="term" value="F:metal ion binding"/>
    <property type="evidence" value="ECO:0007669"/>
    <property type="project" value="UniProtKB-KW"/>
</dbReference>
<keyword evidence="12 14" id="KW-0238">DNA-binding</keyword>
<dbReference type="GO" id="GO:0000724">
    <property type="term" value="P:double-strand break repair via homologous recombination"/>
    <property type="evidence" value="ECO:0007669"/>
    <property type="project" value="UniProtKB-UniRule"/>
</dbReference>
<dbReference type="GO" id="GO:0003690">
    <property type="term" value="F:double-stranded DNA binding"/>
    <property type="evidence" value="ECO:0007669"/>
    <property type="project" value="UniProtKB-UniRule"/>
</dbReference>
<evidence type="ECO:0000256" key="6">
    <source>
        <dbReference type="ARBA" id="ARBA00022801"/>
    </source>
</evidence>
<evidence type="ECO:0000256" key="13">
    <source>
        <dbReference type="ARBA" id="ARBA00023204"/>
    </source>
</evidence>
<dbReference type="Gene3D" id="3.40.50.300">
    <property type="entry name" value="P-loop containing nucleotide triphosphate hydrolases"/>
    <property type="match status" value="4"/>
</dbReference>
<evidence type="ECO:0000256" key="5">
    <source>
        <dbReference type="ARBA" id="ARBA00022763"/>
    </source>
</evidence>
<comment type="cofactor">
    <cofactor evidence="14">
        <name>Mg(2+)</name>
        <dbReference type="ChEBI" id="CHEBI:18420"/>
    </cofactor>
</comment>
<keyword evidence="7 14" id="KW-0347">Helicase</keyword>
<evidence type="ECO:0000256" key="8">
    <source>
        <dbReference type="ARBA" id="ARBA00022839"/>
    </source>
</evidence>
<keyword evidence="10 14" id="KW-0408">Iron</keyword>
<dbReference type="PANTHER" id="PTHR30591">
    <property type="entry name" value="RECBCD ENZYME SUBUNIT RECC"/>
    <property type="match status" value="1"/>
</dbReference>
<keyword evidence="8 14" id="KW-0269">Exonuclease</keyword>
<evidence type="ECO:0000259" key="15">
    <source>
        <dbReference type="PROSITE" id="PS51217"/>
    </source>
</evidence>
<evidence type="ECO:0000256" key="10">
    <source>
        <dbReference type="ARBA" id="ARBA00023004"/>
    </source>
</evidence>
<evidence type="ECO:0000256" key="11">
    <source>
        <dbReference type="ARBA" id="ARBA00023014"/>
    </source>
</evidence>
<dbReference type="Proteomes" id="UP000316968">
    <property type="component" value="Chromosome"/>
</dbReference>
<dbReference type="InterPro" id="IPR011604">
    <property type="entry name" value="PDDEXK-like_dom_sf"/>
</dbReference>
<dbReference type="SUPFAM" id="SSF52540">
    <property type="entry name" value="P-loop containing nucleoside triphosphate hydrolases"/>
    <property type="match status" value="1"/>
</dbReference>
<evidence type="ECO:0000256" key="2">
    <source>
        <dbReference type="ARBA" id="ARBA00022722"/>
    </source>
</evidence>
<dbReference type="Gene3D" id="6.10.140.1030">
    <property type="match status" value="1"/>
</dbReference>
<feature type="binding site" evidence="14">
    <location>
        <position position="1141"/>
    </location>
    <ligand>
        <name>[4Fe-4S] cluster</name>
        <dbReference type="ChEBI" id="CHEBI:49883"/>
    </ligand>
</feature>
<keyword evidence="5 14" id="KW-0227">DNA damage</keyword>
<dbReference type="RefSeq" id="WP_141446317.1">
    <property type="nucleotide sequence ID" value="NZ_CP041217.1"/>
</dbReference>
<sequence>MTLQIRLGRSGSGKTSRILDEIRAKMQQDPLGPPLLLIVPEQSTFQTEYALFAGKEGGGSLRAQVLSFHRLAYRVMQETGGSALTAIGDEGKRMLLYRLLRERRGDLRLFGASSEQPGFIAKLNDLYTELKRYKIDSAVLEQHMQDLVSAGHSPLLREKLEDALPVYRDFESKLSELYVDSEDTLIRLAEQLGESSLVRGAQVWIDGFYGFTPREYEVIAGLLGTAESVVCSLTLDRPYDGGERPDDLDLFHQTASTYRKLCKLAEGAGSGCETVEAEAGSLPRFAGSPLLAALEEQLRGGRRGAREVGERERLNADGEAAITLHAANDRRAEADAAAREMLRLSREHGARYRDMAVFVRNLDDYESVLAPVFEEYGIPVFTDRRKNVLHHPLAEFVRGALDVVQYRWRYEDVFRCVKTDLLLPEEREGGISRDDMDRLENFVLASGIRGTRWTDGRPWRDAPKMSLDDEGRPVVEEEAAESAARMERLEACRDRITAPLAAFERELNRAGTAREMCEAVYRMLDAAEAPQRLDRMAHVSAQQGDPQAADVHRQIWGAMMDLLDQIAELIDAEEVTVEQFAGMLETGIAGLTLGLVPPALDRVLLGDMTRTRPLGIRYAFVLGLNDGVVPLSPLQNGLLSEPERIRLAESGLELAPGSERRLLDEKLLVYHTLTSASHRLWLSYALSDDEDKPLLPSEIALDLRAAFPFIGERRENALPLPGLPAAEYRNFVTRPEATLPHLLSQLRLWKAGTEIHPLWWDVLSAYQERPEWESLLVSRLASLVYTNESDRLTRETSQRLYGRKLRSSVSRMEKFTACAFSHFASHGLKLKERQLYKLNAPDIGQLFHAALSDIAMRLKLENRSWGSLSAEECLAEARAAVDKIAPRLQGEILFSTSRYGYISRKLMDIVGRASIILGEQARRGDFEPLGIELDFGPGKDLPPLMFELDNGCTMEIVGRIDRVDVAEGEDGLLLRVIDYKSSGKELHLHEVYYGLSLQMLTYMDVLLTHAEDWIGAPALPAGTLYFHVQNPLLTSANGMARQEAAQEMLKRFKMKGLVLADPDVVSKMDRDLTSGQSPVIPVAVKKDGGFYSSSTVADPQQWESLLKGVRRNIAGIGRRITEGESEARPYRIQQEKACDFCPYHSVCQFDESLDDSGYNHLGKPGRDRVWDLFREADGDVYREENR</sequence>
<dbReference type="OrthoDB" id="9758506at2"/>
<evidence type="ECO:0000256" key="3">
    <source>
        <dbReference type="ARBA" id="ARBA00022723"/>
    </source>
</evidence>
<dbReference type="InterPro" id="IPR038726">
    <property type="entry name" value="PDDEXK_AddAB-type"/>
</dbReference>
<dbReference type="InterPro" id="IPR049035">
    <property type="entry name" value="ADDB_N"/>
</dbReference>
<dbReference type="PROSITE" id="PS51217">
    <property type="entry name" value="UVRD_HELICASE_CTER"/>
    <property type="match status" value="1"/>
</dbReference>
<comment type="subunit">
    <text evidence="14">Heterodimer of AddA and AddB.</text>
</comment>
<evidence type="ECO:0000256" key="14">
    <source>
        <dbReference type="HAMAP-Rule" id="MF_01452"/>
    </source>
</evidence>
<comment type="cofactor">
    <cofactor evidence="14">
        <name>[4Fe-4S] cluster</name>
        <dbReference type="ChEBI" id="CHEBI:49883"/>
    </cofactor>
    <text evidence="14">Binds 1 [4Fe-4S] cluster.</text>
</comment>
<organism evidence="16 17">
    <name type="scientific">Saccharibacillus brassicae</name>
    <dbReference type="NCBI Taxonomy" id="2583377"/>
    <lineage>
        <taxon>Bacteria</taxon>
        <taxon>Bacillati</taxon>
        <taxon>Bacillota</taxon>
        <taxon>Bacilli</taxon>
        <taxon>Bacillales</taxon>
        <taxon>Paenibacillaceae</taxon>
        <taxon>Saccharibacillus</taxon>
    </lineage>
</organism>
<feature type="binding site" evidence="14">
    <location>
        <position position="1138"/>
    </location>
    <ligand>
        <name>[4Fe-4S] cluster</name>
        <dbReference type="ChEBI" id="CHEBI:49883"/>
    </ligand>
</feature>
<evidence type="ECO:0000256" key="1">
    <source>
        <dbReference type="ARBA" id="ARBA00022485"/>
    </source>
</evidence>
<keyword evidence="2 14" id="KW-0540">Nuclease</keyword>
<evidence type="ECO:0000256" key="12">
    <source>
        <dbReference type="ARBA" id="ARBA00023125"/>
    </source>
</evidence>
<keyword evidence="9 14" id="KW-0067">ATP-binding</keyword>
<dbReference type="KEGG" id="saca:FFV09_03045"/>
<evidence type="ECO:0000256" key="7">
    <source>
        <dbReference type="ARBA" id="ARBA00022806"/>
    </source>
</evidence>
<comment type="function">
    <text evidence="14">The heterodimer acts as both an ATP-dependent DNA helicase and an ATP-dependent, dual-direction single-stranded exonuclease. Recognizes the chi site generating a DNA molecule suitable for the initiation of homologous recombination. The AddB subunit has 5' -&gt; 3' nuclease activity but not helicase activity.</text>
</comment>
<keyword evidence="4 14" id="KW-0547">Nucleotide-binding</keyword>
<keyword evidence="13 14" id="KW-0234">DNA repair</keyword>
<dbReference type="InterPro" id="IPR014140">
    <property type="entry name" value="DNA_helicase_suAddB"/>
</dbReference>
<keyword evidence="17" id="KW-1185">Reference proteome</keyword>
<protein>
    <recommendedName>
        <fullName evidence="14">ATP-dependent helicase/deoxyribonuclease subunit B</fullName>
        <ecNumber evidence="14">3.1.-.-</ecNumber>
    </recommendedName>
    <alternativeName>
        <fullName evidence="14">ATP-dependent helicase/nuclease subunit AddB</fullName>
    </alternativeName>
</protein>
<name>A0A4Y6UUA9_SACBS</name>
<dbReference type="Gene3D" id="3.90.320.10">
    <property type="match status" value="1"/>
</dbReference>
<feature type="binding site" evidence="14">
    <location>
        <position position="818"/>
    </location>
    <ligand>
        <name>[4Fe-4S] cluster</name>
        <dbReference type="ChEBI" id="CHEBI:49883"/>
    </ligand>
</feature>
<keyword evidence="1 14" id="KW-0004">4Fe-4S</keyword>
<dbReference type="EMBL" id="CP041217">
    <property type="protein sequence ID" value="QDH19931.1"/>
    <property type="molecule type" value="Genomic_DNA"/>
</dbReference>
<dbReference type="GO" id="GO:0008409">
    <property type="term" value="F:5'-3' exonuclease activity"/>
    <property type="evidence" value="ECO:0007669"/>
    <property type="project" value="UniProtKB-UniRule"/>
</dbReference>
<dbReference type="Pfam" id="PF21445">
    <property type="entry name" value="ADDB_N"/>
    <property type="match status" value="1"/>
</dbReference>
<evidence type="ECO:0000256" key="9">
    <source>
        <dbReference type="ARBA" id="ARBA00022840"/>
    </source>
</evidence>
<dbReference type="InterPro" id="IPR027417">
    <property type="entry name" value="P-loop_NTPase"/>
</dbReference>
<accession>A0A4Y6UUA9</accession>
<dbReference type="PANTHER" id="PTHR30591:SF1">
    <property type="entry name" value="RECBCD ENZYME SUBUNIT RECC"/>
    <property type="match status" value="1"/>
</dbReference>
<feature type="binding site" evidence="14">
    <location>
        <position position="1147"/>
    </location>
    <ligand>
        <name>[4Fe-4S] cluster</name>
        <dbReference type="ChEBI" id="CHEBI:49883"/>
    </ligand>
</feature>
<keyword evidence="11 14" id="KW-0411">Iron-sulfur</keyword>
<dbReference type="GO" id="GO:0004386">
    <property type="term" value="F:helicase activity"/>
    <property type="evidence" value="ECO:0007669"/>
    <property type="project" value="UniProtKB-KW"/>
</dbReference>
<evidence type="ECO:0000313" key="17">
    <source>
        <dbReference type="Proteomes" id="UP000316968"/>
    </source>
</evidence>
<evidence type="ECO:0000313" key="16">
    <source>
        <dbReference type="EMBL" id="QDH19931.1"/>
    </source>
</evidence>
<keyword evidence="6 14" id="KW-0378">Hydrolase</keyword>
<reference evidence="16 17" key="1">
    <citation type="submission" date="2019-06" db="EMBL/GenBank/DDBJ databases">
        <title>Saccharibacillus brassicae sp. nov., an endophytic bacterium isolated from Chinese cabbage seeds (Brassica pekinensis).</title>
        <authorList>
            <person name="Jiang L."/>
            <person name="Lee J."/>
            <person name="Kim S.W."/>
        </authorList>
    </citation>
    <scope>NUCLEOTIDE SEQUENCE [LARGE SCALE GENOMIC DNA]</scope>
    <source>
        <strain evidence="17">KCTC 43072 / ATSA2</strain>
    </source>
</reference>
<dbReference type="GO" id="GO:0051539">
    <property type="term" value="F:4 iron, 4 sulfur cluster binding"/>
    <property type="evidence" value="ECO:0007669"/>
    <property type="project" value="UniProtKB-KW"/>
</dbReference>
<feature type="domain" description="UvrD-like helicase C-terminal" evidence="15">
    <location>
        <begin position="291"/>
        <end position="601"/>
    </location>
</feature>
<keyword evidence="3 14" id="KW-0479">Metal-binding</keyword>
<gene>
    <name evidence="14 16" type="primary">addB</name>
    <name evidence="16" type="ORF">FFV09_03045</name>
</gene>
<dbReference type="AlphaFoldDB" id="A0A4Y6UUA9"/>
<dbReference type="HAMAP" id="MF_01452">
    <property type="entry name" value="AddB_type1"/>
    <property type="match status" value="1"/>
</dbReference>
<dbReference type="Pfam" id="PF12705">
    <property type="entry name" value="PDDEXK_1"/>
    <property type="match status" value="1"/>
</dbReference>
<evidence type="ECO:0000256" key="4">
    <source>
        <dbReference type="ARBA" id="ARBA00022741"/>
    </source>
</evidence>
<dbReference type="GO" id="GO:0005524">
    <property type="term" value="F:ATP binding"/>
    <property type="evidence" value="ECO:0007669"/>
    <property type="project" value="UniProtKB-UniRule"/>
</dbReference>
<comment type="miscellaneous">
    <text evidence="14">Despite having conserved helicase domains, this subunit does not have helicase activity.</text>
</comment>
<dbReference type="NCBIfam" id="TIGR02773">
    <property type="entry name" value="addB_Gpos"/>
    <property type="match status" value="1"/>
</dbReference>
<dbReference type="EC" id="3.1.-.-" evidence="14"/>